<dbReference type="Proteomes" id="UP000259221">
    <property type="component" value="Unassembled WGS sequence"/>
</dbReference>
<comment type="caution">
    <text evidence="4">The sequence shown here is derived from an EMBL/GenBank/DDBJ whole genome shotgun (WGS) entry which is preliminary data.</text>
</comment>
<evidence type="ECO:0000256" key="2">
    <source>
        <dbReference type="SAM" id="Phobius"/>
    </source>
</evidence>
<keyword evidence="2" id="KW-0812">Transmembrane</keyword>
<dbReference type="RefSeq" id="WP_116711869.1">
    <property type="nucleotide sequence ID" value="NZ_LRTV01000001.1"/>
</dbReference>
<feature type="compositionally biased region" description="Polar residues" evidence="1">
    <location>
        <begin position="112"/>
        <end position="127"/>
    </location>
</feature>
<dbReference type="EMBL" id="LRTV01000001">
    <property type="protein sequence ID" value="RFD80269.1"/>
    <property type="molecule type" value="Genomic_DNA"/>
</dbReference>
<feature type="compositionally biased region" description="Low complexity" evidence="1">
    <location>
        <begin position="146"/>
        <end position="155"/>
    </location>
</feature>
<feature type="domain" description="Helix-hairpin-helix DNA-binding motif class 1" evidence="3">
    <location>
        <begin position="242"/>
        <end position="261"/>
    </location>
</feature>
<dbReference type="GO" id="GO:0003677">
    <property type="term" value="F:DNA binding"/>
    <property type="evidence" value="ECO:0007669"/>
    <property type="project" value="InterPro"/>
</dbReference>
<dbReference type="SUPFAM" id="SSF47781">
    <property type="entry name" value="RuvA domain 2-like"/>
    <property type="match status" value="1"/>
</dbReference>
<feature type="compositionally biased region" description="Polar residues" evidence="1">
    <location>
        <begin position="174"/>
        <end position="185"/>
    </location>
</feature>
<proteinExistence type="predicted"/>
<dbReference type="Pfam" id="PF12836">
    <property type="entry name" value="HHH_3"/>
    <property type="match status" value="1"/>
</dbReference>
<sequence length="295" mass="31291">MEYCNPKHGAGGAHAAHAALPSRRAVSSLSELAQGKFNDDTAEDGVTSLSAALRSSKMVPRVHMRPIHVLAVMLILVTALCASLTMLISQSLTYQKVQNEQASVWPTDVHNTAAGQHGAETSNSNGRSAKHKQKSGHKNSRESDAESAAETAAESGVENTTIQPVNDDGVYDDTVSQQNSNSAPATSTRTTKSSRTQRKSQAAAAPSAKATTSQRTRARTSSGNSGNNGNSGRINLNTATANQIETIKGIGPKTAARIIKQRNAMGRFTRLEDLLRIKGIGPKTLRRLSGIVEIR</sequence>
<dbReference type="PANTHER" id="PTHR21180">
    <property type="entry name" value="ENDONUCLEASE/EXONUCLEASE/PHOSPHATASE FAMILY DOMAIN-CONTAINING PROTEIN 1"/>
    <property type="match status" value="1"/>
</dbReference>
<feature type="transmembrane region" description="Helical" evidence="2">
    <location>
        <begin position="67"/>
        <end position="88"/>
    </location>
</feature>
<evidence type="ECO:0000313" key="4">
    <source>
        <dbReference type="EMBL" id="RFD80269.1"/>
    </source>
</evidence>
<dbReference type="InterPro" id="IPR010994">
    <property type="entry name" value="RuvA_2-like"/>
</dbReference>
<accession>A0A3E1J1N4</accession>
<protein>
    <recommendedName>
        <fullName evidence="3">Helix-hairpin-helix DNA-binding motif class 1 domain-containing protein</fullName>
    </recommendedName>
</protein>
<dbReference type="InterPro" id="IPR051675">
    <property type="entry name" value="Endo/Exo/Phosphatase_dom_1"/>
</dbReference>
<evidence type="ECO:0000313" key="5">
    <source>
        <dbReference type="Proteomes" id="UP000259221"/>
    </source>
</evidence>
<feature type="domain" description="Helix-hairpin-helix DNA-binding motif class 1" evidence="3">
    <location>
        <begin position="272"/>
        <end position="291"/>
    </location>
</feature>
<dbReference type="GO" id="GO:0006281">
    <property type="term" value="P:DNA repair"/>
    <property type="evidence" value="ECO:0007669"/>
    <property type="project" value="InterPro"/>
</dbReference>
<reference evidence="4 5" key="1">
    <citation type="submission" date="2016-02" db="EMBL/GenBank/DDBJ databases">
        <authorList>
            <person name="Alioto T."/>
            <person name="Alioto T."/>
        </authorList>
    </citation>
    <scope>NUCLEOTIDE SEQUENCE [LARGE SCALE GENOMIC DNA]</scope>
    <source>
        <strain evidence="4 5">NR010</strain>
    </source>
</reference>
<dbReference type="SMART" id="SM00278">
    <property type="entry name" value="HhH1"/>
    <property type="match status" value="2"/>
</dbReference>
<dbReference type="PANTHER" id="PTHR21180:SF32">
    <property type="entry name" value="ENDONUCLEASE_EXONUCLEASE_PHOSPHATASE FAMILY DOMAIN-CONTAINING PROTEIN 1"/>
    <property type="match status" value="1"/>
</dbReference>
<name>A0A3E1J1N4_GARVA</name>
<feature type="region of interest" description="Disordered" evidence="1">
    <location>
        <begin position="112"/>
        <end position="235"/>
    </location>
</feature>
<keyword evidence="2" id="KW-1133">Transmembrane helix</keyword>
<feature type="compositionally biased region" description="Low complexity" evidence="1">
    <location>
        <begin position="186"/>
        <end position="232"/>
    </location>
</feature>
<evidence type="ECO:0000256" key="1">
    <source>
        <dbReference type="SAM" id="MobiDB-lite"/>
    </source>
</evidence>
<keyword evidence="2" id="KW-0472">Membrane</keyword>
<evidence type="ECO:0000259" key="3">
    <source>
        <dbReference type="SMART" id="SM00278"/>
    </source>
</evidence>
<feature type="compositionally biased region" description="Basic residues" evidence="1">
    <location>
        <begin position="128"/>
        <end position="138"/>
    </location>
</feature>
<organism evidence="4 5">
    <name type="scientific">Gardnerella vaginalis</name>
    <dbReference type="NCBI Taxonomy" id="2702"/>
    <lineage>
        <taxon>Bacteria</taxon>
        <taxon>Bacillati</taxon>
        <taxon>Actinomycetota</taxon>
        <taxon>Actinomycetes</taxon>
        <taxon>Bifidobacteriales</taxon>
        <taxon>Bifidobacteriaceae</taxon>
        <taxon>Gardnerella</taxon>
    </lineage>
</organism>
<dbReference type="InterPro" id="IPR003583">
    <property type="entry name" value="Hlx-hairpin-Hlx_DNA-bd_motif"/>
</dbReference>
<dbReference type="OrthoDB" id="9758724at2"/>
<dbReference type="Gene3D" id="1.10.150.320">
    <property type="entry name" value="Photosystem II 12 kDa extrinsic protein"/>
    <property type="match status" value="1"/>
</dbReference>
<dbReference type="AlphaFoldDB" id="A0A3E1J1N4"/>
<gene>
    <name evidence="4" type="ORF">AXE77_01850</name>
</gene>